<organism evidence="1 2">
    <name type="scientific">Portunus trituberculatus</name>
    <name type="common">Swimming crab</name>
    <name type="synonym">Neptunus trituberculatus</name>
    <dbReference type="NCBI Taxonomy" id="210409"/>
    <lineage>
        <taxon>Eukaryota</taxon>
        <taxon>Metazoa</taxon>
        <taxon>Ecdysozoa</taxon>
        <taxon>Arthropoda</taxon>
        <taxon>Crustacea</taxon>
        <taxon>Multicrustacea</taxon>
        <taxon>Malacostraca</taxon>
        <taxon>Eumalacostraca</taxon>
        <taxon>Eucarida</taxon>
        <taxon>Decapoda</taxon>
        <taxon>Pleocyemata</taxon>
        <taxon>Brachyura</taxon>
        <taxon>Eubrachyura</taxon>
        <taxon>Portunoidea</taxon>
        <taxon>Portunidae</taxon>
        <taxon>Portuninae</taxon>
        <taxon>Portunus</taxon>
    </lineage>
</organism>
<evidence type="ECO:0000313" key="2">
    <source>
        <dbReference type="Proteomes" id="UP000324222"/>
    </source>
</evidence>
<keyword evidence="2" id="KW-1185">Reference proteome</keyword>
<dbReference type="AlphaFoldDB" id="A0A5B7CMH7"/>
<accession>A0A5B7CMH7</accession>
<reference evidence="1 2" key="1">
    <citation type="submission" date="2019-05" db="EMBL/GenBank/DDBJ databases">
        <title>Another draft genome of Portunus trituberculatus and its Hox gene families provides insights of decapod evolution.</title>
        <authorList>
            <person name="Jeong J.-H."/>
            <person name="Song I."/>
            <person name="Kim S."/>
            <person name="Choi T."/>
            <person name="Kim D."/>
            <person name="Ryu S."/>
            <person name="Kim W."/>
        </authorList>
    </citation>
    <scope>NUCLEOTIDE SEQUENCE [LARGE SCALE GENOMIC DNA]</scope>
    <source>
        <tissue evidence="1">Muscle</tissue>
    </source>
</reference>
<comment type="caution">
    <text evidence="1">The sequence shown here is derived from an EMBL/GenBank/DDBJ whole genome shotgun (WGS) entry which is preliminary data.</text>
</comment>
<name>A0A5B7CMH7_PORTR</name>
<sequence length="74" mass="8195">MGDPDSAGAVLRHLISPKAGRCSPIPYSSSMGSRNKRLDAWLQMFYLGDGQRERHVMCDWSVVLTPANHRPGRG</sequence>
<dbReference type="EMBL" id="VSRR010000125">
    <property type="protein sequence ID" value="MPC10640.1"/>
    <property type="molecule type" value="Genomic_DNA"/>
</dbReference>
<gene>
    <name evidence="1" type="ORF">E2C01_003279</name>
</gene>
<evidence type="ECO:0000313" key="1">
    <source>
        <dbReference type="EMBL" id="MPC10640.1"/>
    </source>
</evidence>
<protein>
    <submittedName>
        <fullName evidence="1">Uncharacterized protein</fullName>
    </submittedName>
</protein>
<dbReference type="Proteomes" id="UP000324222">
    <property type="component" value="Unassembled WGS sequence"/>
</dbReference>
<proteinExistence type="predicted"/>